<dbReference type="PROSITE" id="PS00540">
    <property type="entry name" value="FERRITIN_1"/>
    <property type="match status" value="1"/>
</dbReference>
<dbReference type="GO" id="GO:0006826">
    <property type="term" value="P:iron ion transport"/>
    <property type="evidence" value="ECO:0007669"/>
    <property type="project" value="InterPro"/>
</dbReference>
<dbReference type="Gene3D" id="1.20.1260.10">
    <property type="match status" value="2"/>
</dbReference>
<accession>A0A5J9W9Q2</accession>
<evidence type="ECO:0000256" key="4">
    <source>
        <dbReference type="PIRSR" id="PIRSR601519-1"/>
    </source>
</evidence>
<comment type="function">
    <text evidence="2">Stores iron in a soluble, non-toxic, readily available form. Important for iron homeostasis. Has ferroxidase activity. Iron is taken up in the ferrous form and deposited as ferric hydroxides after oxidation.</text>
</comment>
<dbReference type="InterPro" id="IPR001519">
    <property type="entry name" value="Ferritin"/>
</dbReference>
<dbReference type="InterPro" id="IPR014034">
    <property type="entry name" value="Ferritin_CS"/>
</dbReference>
<sequence>MMLRVPPSPAAAAAAANQLAGAASATPVSELKGELSLVPKIPNQSLARHKFVDKCEAAISEQMKSVLCSLAFIYQLFLPVQSVYSLWVWNTMPHMHFKESSDEEREHAEKLMKYQIHKRLVENNGVKQGSRSRFYLRMQKLFDDWTQKLIWFPTSPKELKGELSLVPKIPNQSLARHKFVDKCEAAISEQMKSVLCSLAFIYQLFLPVQSVYSLWVWNTMPHMHFKESSDEEREHAEKLMKYQNKRGGRVRLQSMVTPLTEFDHSEKGNSSYGQQEPLLPQDAEAV</sequence>
<keyword evidence="8" id="KW-1185">Reference proteome</keyword>
<evidence type="ECO:0000256" key="1">
    <source>
        <dbReference type="ARBA" id="ARBA00007513"/>
    </source>
</evidence>
<feature type="domain" description="Ferritin/DPS" evidence="6">
    <location>
        <begin position="222"/>
        <end position="254"/>
    </location>
</feature>
<dbReference type="EMBL" id="RWGY01000004">
    <property type="protein sequence ID" value="TVU44150.1"/>
    <property type="molecule type" value="Genomic_DNA"/>
</dbReference>
<feature type="binding site" evidence="4">
    <location>
        <position position="235"/>
    </location>
    <ligand>
        <name>Fe cation</name>
        <dbReference type="ChEBI" id="CHEBI:24875"/>
        <label>1</label>
    </ligand>
</feature>
<dbReference type="InterPro" id="IPR012347">
    <property type="entry name" value="Ferritin-like"/>
</dbReference>
<dbReference type="GO" id="GO:0005737">
    <property type="term" value="C:cytoplasm"/>
    <property type="evidence" value="ECO:0007669"/>
    <property type="project" value="TreeGrafter"/>
</dbReference>
<dbReference type="SUPFAM" id="SSF47240">
    <property type="entry name" value="Ferritin-like"/>
    <property type="match status" value="2"/>
</dbReference>
<dbReference type="Proteomes" id="UP000324897">
    <property type="component" value="Chromosome 5"/>
</dbReference>
<comment type="caution">
    <text evidence="7">The sequence shown here is derived from an EMBL/GenBank/DDBJ whole genome shotgun (WGS) entry which is preliminary data.</text>
</comment>
<dbReference type="InterPro" id="IPR008331">
    <property type="entry name" value="Ferritin_DPS_dom"/>
</dbReference>
<feature type="binding site" evidence="4">
    <location>
        <position position="232"/>
    </location>
    <ligand>
        <name>Fe cation</name>
        <dbReference type="ChEBI" id="CHEBI:24875"/>
        <label>1</label>
    </ligand>
</feature>
<evidence type="ECO:0000256" key="3">
    <source>
        <dbReference type="ARBA" id="ARBA00026060"/>
    </source>
</evidence>
<evidence type="ECO:0000259" key="6">
    <source>
        <dbReference type="Pfam" id="PF00210"/>
    </source>
</evidence>
<comment type="similarity">
    <text evidence="1">Belongs to the ferritin family.</text>
</comment>
<evidence type="ECO:0000256" key="2">
    <source>
        <dbReference type="ARBA" id="ARBA00025111"/>
    </source>
</evidence>
<dbReference type="PANTHER" id="PTHR11431">
    <property type="entry name" value="FERRITIN"/>
    <property type="match status" value="1"/>
</dbReference>
<dbReference type="OrthoDB" id="186462at2759"/>
<feature type="non-terminal residue" evidence="7">
    <location>
        <position position="1"/>
    </location>
</feature>
<dbReference type="Gramene" id="TVU44150">
    <property type="protein sequence ID" value="TVU44150"/>
    <property type="gene ID" value="EJB05_03584"/>
</dbReference>
<keyword evidence="4" id="KW-0479">Metal-binding</keyword>
<evidence type="ECO:0000313" key="8">
    <source>
        <dbReference type="Proteomes" id="UP000324897"/>
    </source>
</evidence>
<dbReference type="Pfam" id="PF00210">
    <property type="entry name" value="Ferritin"/>
    <property type="match status" value="1"/>
</dbReference>
<dbReference type="InterPro" id="IPR009078">
    <property type="entry name" value="Ferritin-like_SF"/>
</dbReference>
<dbReference type="GO" id="GO:0008199">
    <property type="term" value="F:ferric iron binding"/>
    <property type="evidence" value="ECO:0007669"/>
    <property type="project" value="InterPro"/>
</dbReference>
<comment type="subunit">
    <text evidence="3">Oligomer of 24 subunits. There are two types of subunits: L (light) chain and H (heavy) chain. The major chain can be light or heavy, depending on the species and tissue type. The functional molecule forms a roughly spherical shell with a diameter of 12 nm and contains a central cavity into which the insoluble mineral iron core is deposited.</text>
</comment>
<feature type="region of interest" description="Disordered" evidence="5">
    <location>
        <begin position="261"/>
        <end position="286"/>
    </location>
</feature>
<dbReference type="PANTHER" id="PTHR11431:SF125">
    <property type="entry name" value="FERRITIN-1, CHLOROPLASTIC"/>
    <property type="match status" value="1"/>
</dbReference>
<organism evidence="7 8">
    <name type="scientific">Eragrostis curvula</name>
    <name type="common">weeping love grass</name>
    <dbReference type="NCBI Taxonomy" id="38414"/>
    <lineage>
        <taxon>Eukaryota</taxon>
        <taxon>Viridiplantae</taxon>
        <taxon>Streptophyta</taxon>
        <taxon>Embryophyta</taxon>
        <taxon>Tracheophyta</taxon>
        <taxon>Spermatophyta</taxon>
        <taxon>Magnoliopsida</taxon>
        <taxon>Liliopsida</taxon>
        <taxon>Poales</taxon>
        <taxon>Poaceae</taxon>
        <taxon>PACMAD clade</taxon>
        <taxon>Chloridoideae</taxon>
        <taxon>Eragrostideae</taxon>
        <taxon>Eragrostidinae</taxon>
        <taxon>Eragrostis</taxon>
    </lineage>
</organism>
<keyword evidence="4" id="KW-0408">Iron</keyword>
<evidence type="ECO:0000256" key="5">
    <source>
        <dbReference type="SAM" id="MobiDB-lite"/>
    </source>
</evidence>
<reference evidence="7 8" key="1">
    <citation type="journal article" date="2019" name="Sci. Rep.">
        <title>A high-quality genome of Eragrostis curvula grass provides insights into Poaceae evolution and supports new strategies to enhance forage quality.</title>
        <authorList>
            <person name="Carballo J."/>
            <person name="Santos B.A.C.M."/>
            <person name="Zappacosta D."/>
            <person name="Garbus I."/>
            <person name="Selva J.P."/>
            <person name="Gallo C.A."/>
            <person name="Diaz A."/>
            <person name="Albertini E."/>
            <person name="Caccamo M."/>
            <person name="Echenique V."/>
        </authorList>
    </citation>
    <scope>NUCLEOTIDE SEQUENCE [LARGE SCALE GENOMIC DNA]</scope>
    <source>
        <strain evidence="8">cv. Victoria</strain>
        <tissue evidence="7">Leaf</tissue>
    </source>
</reference>
<dbReference type="GO" id="GO:0006879">
    <property type="term" value="P:intracellular iron ion homeostasis"/>
    <property type="evidence" value="ECO:0007669"/>
    <property type="project" value="InterPro"/>
</dbReference>
<gene>
    <name evidence="7" type="ORF">EJB05_03584</name>
</gene>
<dbReference type="AlphaFoldDB" id="A0A5J9W9Q2"/>
<evidence type="ECO:0000313" key="7">
    <source>
        <dbReference type="EMBL" id="TVU44150.1"/>
    </source>
</evidence>
<name>A0A5J9W9Q2_9POAL</name>
<proteinExistence type="inferred from homology"/>
<protein>
    <recommendedName>
        <fullName evidence="6">Ferritin/DPS domain-containing protein</fullName>
    </recommendedName>
</protein>
<dbReference type="GO" id="GO:0008198">
    <property type="term" value="F:ferrous iron binding"/>
    <property type="evidence" value="ECO:0007669"/>
    <property type="project" value="TreeGrafter"/>
</dbReference>